<evidence type="ECO:0000313" key="2">
    <source>
        <dbReference type="EMBL" id="SDZ93268.1"/>
    </source>
</evidence>
<sequence length="231" mass="25872">MEPNNFESQIKQKLENSTIQPSSEAWDKLEGMLDKAQNTKRNRNFSWIYIAASIVGFLLIGTVFSHLIVIKSIEQGDEVVIQHKENTKFGLEDKVIEEEVLMNTASNPDEKIAVVSEKQVAKIIKKEGVIANINKTERSIINQATASHLQNNQNKSSLIAEKSASTVVETVQQTIATNEAVVKCNKVTVDASYLLSQVDSELELSFREKVIHKVSKNFQTIKVAFANRNLE</sequence>
<keyword evidence="1" id="KW-0812">Transmembrane</keyword>
<name>A0A1H3X428_9FLAO</name>
<protein>
    <submittedName>
        <fullName evidence="2">Uncharacterized protein</fullName>
    </submittedName>
</protein>
<dbReference type="OrthoDB" id="1247025at2"/>
<dbReference type="Proteomes" id="UP000198951">
    <property type="component" value="Unassembled WGS sequence"/>
</dbReference>
<gene>
    <name evidence="2" type="ORF">SAMN05443667_101341</name>
</gene>
<keyword evidence="3" id="KW-1185">Reference proteome</keyword>
<keyword evidence="1" id="KW-0472">Membrane</keyword>
<dbReference type="AlphaFoldDB" id="A0A1H3X428"/>
<evidence type="ECO:0000313" key="3">
    <source>
        <dbReference type="Proteomes" id="UP000198951"/>
    </source>
</evidence>
<dbReference type="EMBL" id="FNRD01000001">
    <property type="protein sequence ID" value="SDZ93268.1"/>
    <property type="molecule type" value="Genomic_DNA"/>
</dbReference>
<reference evidence="3" key="1">
    <citation type="submission" date="2016-10" db="EMBL/GenBank/DDBJ databases">
        <authorList>
            <person name="Varghese N."/>
            <person name="Submissions S."/>
        </authorList>
    </citation>
    <scope>NUCLEOTIDE SEQUENCE [LARGE SCALE GENOMIC DNA]</scope>
    <source>
        <strain evidence="3">DSM 22376</strain>
    </source>
</reference>
<keyword evidence="1" id="KW-1133">Transmembrane helix</keyword>
<accession>A0A1H3X428</accession>
<dbReference type="STRING" id="150146.SAMN05443667_101341"/>
<proteinExistence type="predicted"/>
<feature type="transmembrane region" description="Helical" evidence="1">
    <location>
        <begin position="47"/>
        <end position="69"/>
    </location>
</feature>
<dbReference type="RefSeq" id="WP_091083812.1">
    <property type="nucleotide sequence ID" value="NZ_FNRD01000001.1"/>
</dbReference>
<organism evidence="2 3">
    <name type="scientific">Flavobacterium gillisiae</name>
    <dbReference type="NCBI Taxonomy" id="150146"/>
    <lineage>
        <taxon>Bacteria</taxon>
        <taxon>Pseudomonadati</taxon>
        <taxon>Bacteroidota</taxon>
        <taxon>Flavobacteriia</taxon>
        <taxon>Flavobacteriales</taxon>
        <taxon>Flavobacteriaceae</taxon>
        <taxon>Flavobacterium</taxon>
    </lineage>
</organism>
<evidence type="ECO:0000256" key="1">
    <source>
        <dbReference type="SAM" id="Phobius"/>
    </source>
</evidence>